<evidence type="ECO:0000259" key="1">
    <source>
        <dbReference type="SMART" id="SM00829"/>
    </source>
</evidence>
<keyword evidence="3" id="KW-1185">Reference proteome</keyword>
<dbReference type="Proteomes" id="UP001229346">
    <property type="component" value="Unassembled WGS sequence"/>
</dbReference>
<dbReference type="InterPro" id="IPR020843">
    <property type="entry name" value="ER"/>
</dbReference>
<dbReference type="Gene3D" id="3.40.50.720">
    <property type="entry name" value="NAD(P)-binding Rossmann-like Domain"/>
    <property type="match status" value="1"/>
</dbReference>
<dbReference type="InterPro" id="IPR013154">
    <property type="entry name" value="ADH-like_N"/>
</dbReference>
<dbReference type="InterPro" id="IPR014188">
    <property type="entry name" value="Acrylyl-CoA_reductase_AcuI"/>
</dbReference>
<dbReference type="Gene3D" id="3.90.180.10">
    <property type="entry name" value="Medium-chain alcohol dehydrogenases, catalytic domain"/>
    <property type="match status" value="1"/>
</dbReference>
<accession>A0ABT9U587</accession>
<protein>
    <submittedName>
        <fullName evidence="2">YhdH/YhfP family quinone oxidoreductase</fullName>
    </submittedName>
</protein>
<feature type="domain" description="Enoyl reductase (ER)" evidence="1">
    <location>
        <begin position="22"/>
        <end position="330"/>
    </location>
</feature>
<gene>
    <name evidence="2" type="ORF">J2T15_004194</name>
</gene>
<dbReference type="SMART" id="SM00829">
    <property type="entry name" value="PKS_ER"/>
    <property type="match status" value="1"/>
</dbReference>
<dbReference type="InterPro" id="IPR051397">
    <property type="entry name" value="Zn-ADH-like_protein"/>
</dbReference>
<dbReference type="InterPro" id="IPR036291">
    <property type="entry name" value="NAD(P)-bd_dom_sf"/>
</dbReference>
<dbReference type="SUPFAM" id="SSF50129">
    <property type="entry name" value="GroES-like"/>
    <property type="match status" value="1"/>
</dbReference>
<dbReference type="PANTHER" id="PTHR43677:SF1">
    <property type="entry name" value="ACRYLYL-COA REDUCTASE ACUI-RELATED"/>
    <property type="match status" value="1"/>
</dbReference>
<dbReference type="NCBIfam" id="TIGR02823">
    <property type="entry name" value="oxido_YhdH"/>
    <property type="match status" value="1"/>
</dbReference>
<dbReference type="InterPro" id="IPR011032">
    <property type="entry name" value="GroES-like_sf"/>
</dbReference>
<dbReference type="EMBL" id="JAUSSU010000008">
    <property type="protein sequence ID" value="MDQ0114738.1"/>
    <property type="molecule type" value="Genomic_DNA"/>
</dbReference>
<dbReference type="Pfam" id="PF08240">
    <property type="entry name" value="ADH_N"/>
    <property type="match status" value="1"/>
</dbReference>
<sequence>MTMDMDSYRALVLEKQDEEVIAQVKMLGLNDLPEGDLLIKVAYSSVNYKDALACKAGGNIVRSYPFVPGIDLAGVVVSCDSGLYREGDEVLVTGYGLGVSHYGGYSEYARVPSEWAVKLPDGLSLKDAMALGTAGFTAALSLFELERDGLSPDKGPLLVTGASGGVGSMAIAIASKLGYEVTASSGKSDMSGYLLGLGAKRVVSRDEIVSQTSAPLGKQLWAGAVDCVGGKTLATIIASLNYGGAVAASGMTGGIDLATSVYPFILRGVRLIGIDSVYAQMEKRLRVWELLAGRYMLDKLDVMSEIIELEEVAAYTKRMLAGDSRKRMVVKL</sequence>
<dbReference type="SUPFAM" id="SSF51735">
    <property type="entry name" value="NAD(P)-binding Rossmann-fold domains"/>
    <property type="match status" value="1"/>
</dbReference>
<reference evidence="2 3" key="1">
    <citation type="submission" date="2023-07" db="EMBL/GenBank/DDBJ databases">
        <title>Sorghum-associated microbial communities from plants grown in Nebraska, USA.</title>
        <authorList>
            <person name="Schachtman D."/>
        </authorList>
    </citation>
    <scope>NUCLEOTIDE SEQUENCE [LARGE SCALE GENOMIC DNA]</scope>
    <source>
        <strain evidence="2 3">CC482</strain>
    </source>
</reference>
<name>A0ABT9U587_PAEHA</name>
<comment type="caution">
    <text evidence="2">The sequence shown here is derived from an EMBL/GenBank/DDBJ whole genome shotgun (WGS) entry which is preliminary data.</text>
</comment>
<dbReference type="PANTHER" id="PTHR43677">
    <property type="entry name" value="SHORT-CHAIN DEHYDROGENASE/REDUCTASE"/>
    <property type="match status" value="1"/>
</dbReference>
<dbReference type="CDD" id="cd05280">
    <property type="entry name" value="MDR_yhdh_yhfp"/>
    <property type="match status" value="1"/>
</dbReference>
<proteinExistence type="predicted"/>
<evidence type="ECO:0000313" key="3">
    <source>
        <dbReference type="Proteomes" id="UP001229346"/>
    </source>
</evidence>
<evidence type="ECO:0000313" key="2">
    <source>
        <dbReference type="EMBL" id="MDQ0114738.1"/>
    </source>
</evidence>
<dbReference type="Pfam" id="PF00107">
    <property type="entry name" value="ADH_zinc_N"/>
    <property type="match status" value="1"/>
</dbReference>
<dbReference type="InterPro" id="IPR013149">
    <property type="entry name" value="ADH-like_C"/>
</dbReference>
<organism evidence="2 3">
    <name type="scientific">Paenibacillus harenae</name>
    <dbReference type="NCBI Taxonomy" id="306543"/>
    <lineage>
        <taxon>Bacteria</taxon>
        <taxon>Bacillati</taxon>
        <taxon>Bacillota</taxon>
        <taxon>Bacilli</taxon>
        <taxon>Bacillales</taxon>
        <taxon>Paenibacillaceae</taxon>
        <taxon>Paenibacillus</taxon>
    </lineage>
</organism>